<reference evidence="1" key="1">
    <citation type="submission" date="2019-08" db="EMBL/GenBank/DDBJ databases">
        <authorList>
            <person name="Kucharzyk K."/>
            <person name="Murdoch R.W."/>
            <person name="Higgins S."/>
            <person name="Loffler F."/>
        </authorList>
    </citation>
    <scope>NUCLEOTIDE SEQUENCE</scope>
</reference>
<sequence length="204" mass="23491">MDDEIWISNIFHDSTNVRGTDIDRSEPGWTALRERQSVSEEELPLRLYADVRDETFSNLPPVFHGGGGLKLSSPVAAVLRQFDLGKAFLAPARLYLYDRRTPVDQEYFVYASYERKDAFVPELSRDIRRPSRQKDDPPRYWKMPWEPKDGDIALREAALEGADMWMDPKLFGSLFMKGRLVASLQQAGFAKIFSLTRCRVVLDQ</sequence>
<gene>
    <name evidence="1" type="ORF">SDC9_62674</name>
</gene>
<organism evidence="1">
    <name type="scientific">bioreactor metagenome</name>
    <dbReference type="NCBI Taxonomy" id="1076179"/>
    <lineage>
        <taxon>unclassified sequences</taxon>
        <taxon>metagenomes</taxon>
        <taxon>ecological metagenomes</taxon>
    </lineage>
</organism>
<dbReference type="EMBL" id="VSSQ01002586">
    <property type="protein sequence ID" value="MPM16296.1"/>
    <property type="molecule type" value="Genomic_DNA"/>
</dbReference>
<evidence type="ECO:0000313" key="1">
    <source>
        <dbReference type="EMBL" id="MPM16296.1"/>
    </source>
</evidence>
<accession>A0A644XJC5</accession>
<name>A0A644XJC5_9ZZZZ</name>
<proteinExistence type="predicted"/>
<comment type="caution">
    <text evidence="1">The sequence shown here is derived from an EMBL/GenBank/DDBJ whole genome shotgun (WGS) entry which is preliminary data.</text>
</comment>
<protein>
    <submittedName>
        <fullName evidence="1">Uncharacterized protein</fullName>
    </submittedName>
</protein>
<dbReference type="AlphaFoldDB" id="A0A644XJC5"/>